<dbReference type="Pfam" id="PF00400">
    <property type="entry name" value="WD40"/>
    <property type="match status" value="3"/>
</dbReference>
<dbReference type="PROSITE" id="PS00678">
    <property type="entry name" value="WD_REPEATS_1"/>
    <property type="match status" value="1"/>
</dbReference>
<comment type="caution">
    <text evidence="4">The sequence shown here is derived from an EMBL/GenBank/DDBJ whole genome shotgun (WGS) entry which is preliminary data.</text>
</comment>
<dbReference type="RefSeq" id="XP_041224536.1">
    <property type="nucleotide sequence ID" value="XM_041371804.1"/>
</dbReference>
<name>A0AAD4E3C3_9AGAM</name>
<dbReference type="GeneID" id="64666102"/>
<keyword evidence="1 3" id="KW-0853">WD repeat</keyword>
<dbReference type="Gene3D" id="2.130.10.10">
    <property type="entry name" value="YVTN repeat-like/Quinoprotein amine dehydrogenase"/>
    <property type="match status" value="1"/>
</dbReference>
<dbReference type="SUPFAM" id="SSF50978">
    <property type="entry name" value="WD40 repeat-like"/>
    <property type="match status" value="1"/>
</dbReference>
<dbReference type="Proteomes" id="UP001195769">
    <property type="component" value="Unassembled WGS sequence"/>
</dbReference>
<dbReference type="PROSITE" id="PS50294">
    <property type="entry name" value="WD_REPEATS_REGION"/>
    <property type="match status" value="3"/>
</dbReference>
<proteinExistence type="predicted"/>
<feature type="repeat" description="WD" evidence="3">
    <location>
        <begin position="56"/>
        <end position="97"/>
    </location>
</feature>
<dbReference type="InterPro" id="IPR019775">
    <property type="entry name" value="WD40_repeat_CS"/>
</dbReference>
<dbReference type="PROSITE" id="PS50082">
    <property type="entry name" value="WD_REPEATS_2"/>
    <property type="match status" value="3"/>
</dbReference>
<accession>A0AAD4E3C3</accession>
<sequence>MSQLIPSTTPLRTYKDHTDAIRAVAVFPDGRRMVTGSYDKTVCLWDLRTGAMLKKMEGHRDRVATLAVSRHGRLIASGDRKGTFIIWHGETGELLTQFTQAHSNRIYTLEFSPDGTVLASGSEDTTTKLWCKMTWQLQGNPIECRNCVRRVHIRRPASFLLLQHTTTFKSIRQIRGNA</sequence>
<organism evidence="4 5">
    <name type="scientific">Suillus fuscotomentosus</name>
    <dbReference type="NCBI Taxonomy" id="1912939"/>
    <lineage>
        <taxon>Eukaryota</taxon>
        <taxon>Fungi</taxon>
        <taxon>Dikarya</taxon>
        <taxon>Basidiomycota</taxon>
        <taxon>Agaricomycotina</taxon>
        <taxon>Agaricomycetes</taxon>
        <taxon>Agaricomycetidae</taxon>
        <taxon>Boletales</taxon>
        <taxon>Suillineae</taxon>
        <taxon>Suillaceae</taxon>
        <taxon>Suillus</taxon>
    </lineage>
</organism>
<evidence type="ECO:0000256" key="1">
    <source>
        <dbReference type="ARBA" id="ARBA00022574"/>
    </source>
</evidence>
<evidence type="ECO:0000256" key="2">
    <source>
        <dbReference type="ARBA" id="ARBA00022737"/>
    </source>
</evidence>
<dbReference type="PANTHER" id="PTHR19879:SF9">
    <property type="entry name" value="TRANSCRIPTION INITIATION FACTOR TFIID SUBUNIT 5"/>
    <property type="match status" value="1"/>
</dbReference>
<feature type="repeat" description="WD" evidence="3">
    <location>
        <begin position="14"/>
        <end position="55"/>
    </location>
</feature>
<feature type="repeat" description="WD" evidence="3">
    <location>
        <begin position="99"/>
        <end position="130"/>
    </location>
</feature>
<dbReference type="InterPro" id="IPR015943">
    <property type="entry name" value="WD40/YVTN_repeat-like_dom_sf"/>
</dbReference>
<dbReference type="InterPro" id="IPR001680">
    <property type="entry name" value="WD40_rpt"/>
</dbReference>
<dbReference type="EMBL" id="JABBWK010000035">
    <property type="protein sequence ID" value="KAG1898960.1"/>
    <property type="molecule type" value="Genomic_DNA"/>
</dbReference>
<keyword evidence="5" id="KW-1185">Reference proteome</keyword>
<dbReference type="InterPro" id="IPR036322">
    <property type="entry name" value="WD40_repeat_dom_sf"/>
</dbReference>
<keyword evidence="2" id="KW-0677">Repeat</keyword>
<gene>
    <name evidence="4" type="ORF">F5891DRAFT_432109</name>
</gene>
<evidence type="ECO:0000256" key="3">
    <source>
        <dbReference type="PROSITE-ProRule" id="PRU00221"/>
    </source>
</evidence>
<dbReference type="PANTHER" id="PTHR19879">
    <property type="entry name" value="TRANSCRIPTION INITIATION FACTOR TFIID"/>
    <property type="match status" value="1"/>
</dbReference>
<dbReference type="AlphaFoldDB" id="A0AAD4E3C3"/>
<protein>
    <submittedName>
        <fullName evidence="4">WD40-repeat-containing domain protein</fullName>
    </submittedName>
</protein>
<reference evidence="4" key="1">
    <citation type="journal article" date="2020" name="New Phytol.">
        <title>Comparative genomics reveals dynamic genome evolution in host specialist ectomycorrhizal fungi.</title>
        <authorList>
            <person name="Lofgren L.A."/>
            <person name="Nguyen N.H."/>
            <person name="Vilgalys R."/>
            <person name="Ruytinx J."/>
            <person name="Liao H.L."/>
            <person name="Branco S."/>
            <person name="Kuo A."/>
            <person name="LaButti K."/>
            <person name="Lipzen A."/>
            <person name="Andreopoulos W."/>
            <person name="Pangilinan J."/>
            <person name="Riley R."/>
            <person name="Hundley H."/>
            <person name="Na H."/>
            <person name="Barry K."/>
            <person name="Grigoriev I.V."/>
            <person name="Stajich J.E."/>
            <person name="Kennedy P.G."/>
        </authorList>
    </citation>
    <scope>NUCLEOTIDE SEQUENCE</scope>
    <source>
        <strain evidence="4">FC203</strain>
    </source>
</reference>
<evidence type="ECO:0000313" key="5">
    <source>
        <dbReference type="Proteomes" id="UP001195769"/>
    </source>
</evidence>
<dbReference type="SMART" id="SM00320">
    <property type="entry name" value="WD40"/>
    <property type="match status" value="3"/>
</dbReference>
<evidence type="ECO:0000313" key="4">
    <source>
        <dbReference type="EMBL" id="KAG1898960.1"/>
    </source>
</evidence>